<protein>
    <submittedName>
        <fullName evidence="1">Uncharacterized protein</fullName>
    </submittedName>
</protein>
<comment type="caution">
    <text evidence="1">The sequence shown here is derived from an EMBL/GenBank/DDBJ whole genome shotgun (WGS) entry which is preliminary data.</text>
</comment>
<keyword evidence="2" id="KW-1185">Reference proteome</keyword>
<dbReference type="EMBL" id="QEOB01000004">
    <property type="protein sequence ID" value="PVX84961.1"/>
    <property type="molecule type" value="Genomic_DNA"/>
</dbReference>
<sequence length="60" mass="6488">MVTQDRNFNAAQQGANAITEGFRHAVVSAFASPRDYGFELSSHFGDGAVELVNFRVQGKA</sequence>
<evidence type="ECO:0000313" key="1">
    <source>
        <dbReference type="EMBL" id="PVX84961.1"/>
    </source>
</evidence>
<gene>
    <name evidence="1" type="ORF">C7402_104204</name>
</gene>
<dbReference type="RefSeq" id="WP_112170525.1">
    <property type="nucleotide sequence ID" value="NZ_QEOB01000004.1"/>
</dbReference>
<proteinExistence type="predicted"/>
<organism evidence="1 2">
    <name type="scientific">Paraburkholderia unamae</name>
    <dbReference type="NCBI Taxonomy" id="219649"/>
    <lineage>
        <taxon>Bacteria</taxon>
        <taxon>Pseudomonadati</taxon>
        <taxon>Pseudomonadota</taxon>
        <taxon>Betaproteobacteria</taxon>
        <taxon>Burkholderiales</taxon>
        <taxon>Burkholderiaceae</taxon>
        <taxon>Paraburkholderia</taxon>
    </lineage>
</organism>
<evidence type="ECO:0000313" key="2">
    <source>
        <dbReference type="Proteomes" id="UP000245712"/>
    </source>
</evidence>
<accession>A0ABX5KTE7</accession>
<reference evidence="1 2" key="1">
    <citation type="submission" date="2018-05" db="EMBL/GenBank/DDBJ databases">
        <title>Genomic Encyclopedia of Type Strains, Phase IV (KMG-V): Genome sequencing to study the core and pangenomes of soil and plant-associated prokaryotes.</title>
        <authorList>
            <person name="Whitman W."/>
        </authorList>
    </citation>
    <scope>NUCLEOTIDE SEQUENCE [LARGE SCALE GENOMIC DNA]</scope>
    <source>
        <strain evidence="1 2">SCZa-39</strain>
    </source>
</reference>
<dbReference type="Proteomes" id="UP000245712">
    <property type="component" value="Unassembled WGS sequence"/>
</dbReference>
<name>A0ABX5KTE7_9BURK</name>